<dbReference type="OrthoDB" id="7829422at2759"/>
<name>B4L5W2_DROMO</name>
<protein>
    <submittedName>
        <fullName evidence="1">Uncharacterized protein</fullName>
    </submittedName>
</protein>
<evidence type="ECO:0000313" key="1">
    <source>
        <dbReference type="EMBL" id="EDW06571.2"/>
    </source>
</evidence>
<dbReference type="AlphaFoldDB" id="B4L5W2"/>
<reference evidence="1 2" key="1">
    <citation type="journal article" date="2007" name="Nature">
        <title>Evolution of genes and genomes on the Drosophila phylogeny.</title>
        <authorList>
            <consortium name="Drosophila 12 Genomes Consortium"/>
            <person name="Clark A.G."/>
            <person name="Eisen M.B."/>
            <person name="Smith D.R."/>
            <person name="Bergman C.M."/>
            <person name="Oliver B."/>
            <person name="Markow T.A."/>
            <person name="Kaufman T.C."/>
            <person name="Kellis M."/>
            <person name="Gelbart W."/>
            <person name="Iyer V.N."/>
            <person name="Pollard D.A."/>
            <person name="Sackton T.B."/>
            <person name="Larracuente A.M."/>
            <person name="Singh N.D."/>
            <person name="Abad J.P."/>
            <person name="Abt D.N."/>
            <person name="Adryan B."/>
            <person name="Aguade M."/>
            <person name="Akashi H."/>
            <person name="Anderson W.W."/>
            <person name="Aquadro C.F."/>
            <person name="Ardell D.H."/>
            <person name="Arguello R."/>
            <person name="Artieri C.G."/>
            <person name="Barbash D.A."/>
            <person name="Barker D."/>
            <person name="Barsanti P."/>
            <person name="Batterham P."/>
            <person name="Batzoglou S."/>
            <person name="Begun D."/>
            <person name="Bhutkar A."/>
            <person name="Blanco E."/>
            <person name="Bosak S.A."/>
            <person name="Bradley R.K."/>
            <person name="Brand A.D."/>
            <person name="Brent M.R."/>
            <person name="Brooks A.N."/>
            <person name="Brown R.H."/>
            <person name="Butlin R.K."/>
            <person name="Caggese C."/>
            <person name="Calvi B.R."/>
            <person name="Bernardo de Carvalho A."/>
            <person name="Caspi A."/>
            <person name="Castrezana S."/>
            <person name="Celniker S.E."/>
            <person name="Chang J.L."/>
            <person name="Chapple C."/>
            <person name="Chatterji S."/>
            <person name="Chinwalla A."/>
            <person name="Civetta A."/>
            <person name="Clifton S.W."/>
            <person name="Comeron J.M."/>
            <person name="Costello J.C."/>
            <person name="Coyne J.A."/>
            <person name="Daub J."/>
            <person name="David R.G."/>
            <person name="Delcher A.L."/>
            <person name="Delehaunty K."/>
            <person name="Do C.B."/>
            <person name="Ebling H."/>
            <person name="Edwards K."/>
            <person name="Eickbush T."/>
            <person name="Evans J.D."/>
            <person name="Filipski A."/>
            <person name="Findeiss S."/>
            <person name="Freyhult E."/>
            <person name="Fulton L."/>
            <person name="Fulton R."/>
            <person name="Garcia A.C."/>
            <person name="Gardiner A."/>
            <person name="Garfield D.A."/>
            <person name="Garvin B.E."/>
            <person name="Gibson G."/>
            <person name="Gilbert D."/>
            <person name="Gnerre S."/>
            <person name="Godfrey J."/>
            <person name="Good R."/>
            <person name="Gotea V."/>
            <person name="Gravely B."/>
            <person name="Greenberg A.J."/>
            <person name="Griffiths-Jones S."/>
            <person name="Gross S."/>
            <person name="Guigo R."/>
            <person name="Gustafson E.A."/>
            <person name="Haerty W."/>
            <person name="Hahn M.W."/>
            <person name="Halligan D.L."/>
            <person name="Halpern A.L."/>
            <person name="Halter G.M."/>
            <person name="Han M.V."/>
            <person name="Heger A."/>
            <person name="Hillier L."/>
            <person name="Hinrichs A.S."/>
            <person name="Holmes I."/>
            <person name="Hoskins R.A."/>
            <person name="Hubisz M.J."/>
            <person name="Hultmark D."/>
            <person name="Huntley M.A."/>
            <person name="Jaffe D.B."/>
            <person name="Jagadeeshan S."/>
            <person name="Jeck W.R."/>
            <person name="Johnson J."/>
            <person name="Jones C.D."/>
            <person name="Jordan W.C."/>
            <person name="Karpen G.H."/>
            <person name="Kataoka E."/>
            <person name="Keightley P.D."/>
            <person name="Kheradpour P."/>
            <person name="Kirkness E.F."/>
            <person name="Koerich L.B."/>
            <person name="Kristiansen K."/>
            <person name="Kudrna D."/>
            <person name="Kulathinal R.J."/>
            <person name="Kumar S."/>
            <person name="Kwok R."/>
            <person name="Lander E."/>
            <person name="Langley C.H."/>
            <person name="Lapoint R."/>
            <person name="Lazzaro B.P."/>
            <person name="Lee S.J."/>
            <person name="Levesque L."/>
            <person name="Li R."/>
            <person name="Lin C.F."/>
            <person name="Lin M.F."/>
            <person name="Lindblad-Toh K."/>
            <person name="Llopart A."/>
            <person name="Long M."/>
            <person name="Low L."/>
            <person name="Lozovsky E."/>
            <person name="Lu J."/>
            <person name="Luo M."/>
            <person name="Machado C.A."/>
            <person name="Makalowski W."/>
            <person name="Marzo M."/>
            <person name="Matsuda M."/>
            <person name="Matzkin L."/>
            <person name="McAllister B."/>
            <person name="McBride C.S."/>
            <person name="McKernan B."/>
            <person name="McKernan K."/>
            <person name="Mendez-Lago M."/>
            <person name="Minx P."/>
            <person name="Mollenhauer M.U."/>
            <person name="Montooth K."/>
            <person name="Mount S.M."/>
            <person name="Mu X."/>
            <person name="Myers E."/>
            <person name="Negre B."/>
            <person name="Newfeld S."/>
            <person name="Nielsen R."/>
            <person name="Noor M.A."/>
            <person name="O'Grady P."/>
            <person name="Pachter L."/>
            <person name="Papaceit M."/>
            <person name="Parisi M.J."/>
            <person name="Parisi M."/>
            <person name="Parts L."/>
            <person name="Pedersen J.S."/>
            <person name="Pesole G."/>
            <person name="Phillippy A.M."/>
            <person name="Ponting C.P."/>
            <person name="Pop M."/>
            <person name="Porcelli D."/>
            <person name="Powell J.R."/>
            <person name="Prohaska S."/>
            <person name="Pruitt K."/>
            <person name="Puig M."/>
            <person name="Quesneville H."/>
            <person name="Ram K.R."/>
            <person name="Rand D."/>
            <person name="Rasmussen M.D."/>
            <person name="Reed L.K."/>
            <person name="Reenan R."/>
            <person name="Reily A."/>
            <person name="Remington K.A."/>
            <person name="Rieger T.T."/>
            <person name="Ritchie M.G."/>
            <person name="Robin C."/>
            <person name="Rogers Y.H."/>
            <person name="Rohde C."/>
            <person name="Rozas J."/>
            <person name="Rubenfield M.J."/>
            <person name="Ruiz A."/>
            <person name="Russo S."/>
            <person name="Salzberg S.L."/>
            <person name="Sanchez-Gracia A."/>
            <person name="Saranga D.J."/>
            <person name="Sato H."/>
            <person name="Schaeffer S.W."/>
            <person name="Schatz M.C."/>
            <person name="Schlenke T."/>
            <person name="Schwartz R."/>
            <person name="Segarra C."/>
            <person name="Singh R.S."/>
            <person name="Sirot L."/>
            <person name="Sirota M."/>
            <person name="Sisneros N.B."/>
            <person name="Smith C.D."/>
            <person name="Smith T.F."/>
            <person name="Spieth J."/>
            <person name="Stage D.E."/>
            <person name="Stark A."/>
            <person name="Stephan W."/>
            <person name="Strausberg R.L."/>
            <person name="Strempel S."/>
            <person name="Sturgill D."/>
            <person name="Sutton G."/>
            <person name="Sutton G.G."/>
            <person name="Tao W."/>
            <person name="Teichmann S."/>
            <person name="Tobari Y.N."/>
            <person name="Tomimura Y."/>
            <person name="Tsolas J.M."/>
            <person name="Valente V.L."/>
            <person name="Venter E."/>
            <person name="Venter J.C."/>
            <person name="Vicario S."/>
            <person name="Vieira F.G."/>
            <person name="Vilella A.J."/>
            <person name="Villasante A."/>
            <person name="Walenz B."/>
            <person name="Wang J."/>
            <person name="Wasserman M."/>
            <person name="Watts T."/>
            <person name="Wilson D."/>
            <person name="Wilson R.K."/>
            <person name="Wing R.A."/>
            <person name="Wolfner M.F."/>
            <person name="Wong A."/>
            <person name="Wong G.K."/>
            <person name="Wu C.I."/>
            <person name="Wu G."/>
            <person name="Yamamoto D."/>
            <person name="Yang H.P."/>
            <person name="Yang S.P."/>
            <person name="Yorke J.A."/>
            <person name="Yoshida K."/>
            <person name="Zdobnov E."/>
            <person name="Zhang P."/>
            <person name="Zhang Y."/>
            <person name="Zimin A.V."/>
            <person name="Baldwin J."/>
            <person name="Abdouelleil A."/>
            <person name="Abdulkadir J."/>
            <person name="Abebe A."/>
            <person name="Abera B."/>
            <person name="Abreu J."/>
            <person name="Acer S.C."/>
            <person name="Aftuck L."/>
            <person name="Alexander A."/>
            <person name="An P."/>
            <person name="Anderson E."/>
            <person name="Anderson S."/>
            <person name="Arachi H."/>
            <person name="Azer M."/>
            <person name="Bachantsang P."/>
            <person name="Barry A."/>
            <person name="Bayul T."/>
            <person name="Berlin A."/>
            <person name="Bessette D."/>
            <person name="Bloom T."/>
            <person name="Blye J."/>
            <person name="Boguslavskiy L."/>
            <person name="Bonnet C."/>
            <person name="Boukhgalter B."/>
            <person name="Bourzgui I."/>
            <person name="Brown A."/>
            <person name="Cahill P."/>
            <person name="Channer S."/>
            <person name="Cheshatsang Y."/>
            <person name="Chuda L."/>
            <person name="Citroen M."/>
            <person name="Collymore A."/>
            <person name="Cooke P."/>
            <person name="Costello M."/>
            <person name="D'Aco K."/>
            <person name="Daza R."/>
            <person name="De Haan G."/>
            <person name="DeGray S."/>
            <person name="DeMaso C."/>
            <person name="Dhargay N."/>
            <person name="Dooley K."/>
            <person name="Dooley E."/>
            <person name="Doricent M."/>
            <person name="Dorje P."/>
            <person name="Dorjee K."/>
            <person name="Dupes A."/>
            <person name="Elong R."/>
            <person name="Falk J."/>
            <person name="Farina A."/>
            <person name="Faro S."/>
            <person name="Ferguson D."/>
            <person name="Fisher S."/>
            <person name="Foley C.D."/>
            <person name="Franke A."/>
            <person name="Friedrich D."/>
            <person name="Gadbois L."/>
            <person name="Gearin G."/>
            <person name="Gearin C.R."/>
            <person name="Giannoukos G."/>
            <person name="Goode T."/>
            <person name="Graham J."/>
            <person name="Grandbois E."/>
            <person name="Grewal S."/>
            <person name="Gyaltsen K."/>
            <person name="Hafez N."/>
            <person name="Hagos B."/>
            <person name="Hall J."/>
            <person name="Henson C."/>
            <person name="Hollinger A."/>
            <person name="Honan T."/>
            <person name="Huard M.D."/>
            <person name="Hughes L."/>
            <person name="Hurhula B."/>
            <person name="Husby M.E."/>
            <person name="Kamat A."/>
            <person name="Kanga B."/>
            <person name="Kashin S."/>
            <person name="Khazanovich D."/>
            <person name="Kisner P."/>
            <person name="Lance K."/>
            <person name="Lara M."/>
            <person name="Lee W."/>
            <person name="Lennon N."/>
            <person name="Letendre F."/>
            <person name="LeVine R."/>
            <person name="Lipovsky A."/>
            <person name="Liu X."/>
            <person name="Liu J."/>
            <person name="Liu S."/>
            <person name="Lokyitsang T."/>
            <person name="Lokyitsang Y."/>
            <person name="Lubonja R."/>
            <person name="Lui A."/>
            <person name="MacDonald P."/>
            <person name="Magnisalis V."/>
            <person name="Maru K."/>
            <person name="Matthews C."/>
            <person name="McCusker W."/>
            <person name="McDonough S."/>
            <person name="Mehta T."/>
            <person name="Meldrim J."/>
            <person name="Meneus L."/>
            <person name="Mihai O."/>
            <person name="Mihalev A."/>
            <person name="Mihova T."/>
            <person name="Mittelman R."/>
            <person name="Mlenga V."/>
            <person name="Montmayeur A."/>
            <person name="Mulrain L."/>
            <person name="Navidi A."/>
            <person name="Naylor J."/>
            <person name="Negash T."/>
            <person name="Nguyen T."/>
            <person name="Nguyen N."/>
            <person name="Nicol R."/>
            <person name="Norbu C."/>
            <person name="Norbu N."/>
            <person name="Novod N."/>
            <person name="O'Neill B."/>
            <person name="Osman S."/>
            <person name="Markiewicz E."/>
            <person name="Oyono O.L."/>
            <person name="Patti C."/>
            <person name="Phunkhang P."/>
            <person name="Pierre F."/>
            <person name="Priest M."/>
            <person name="Raghuraman S."/>
            <person name="Rege F."/>
            <person name="Reyes R."/>
            <person name="Rise C."/>
            <person name="Rogov P."/>
            <person name="Ross K."/>
            <person name="Ryan E."/>
            <person name="Settipalli S."/>
            <person name="Shea T."/>
            <person name="Sherpa N."/>
            <person name="Shi L."/>
            <person name="Shih D."/>
            <person name="Sparrow T."/>
            <person name="Spaulding J."/>
            <person name="Stalker J."/>
            <person name="Stange-Thomann N."/>
            <person name="Stavropoulos S."/>
            <person name="Stone C."/>
            <person name="Strader C."/>
            <person name="Tesfaye S."/>
            <person name="Thomson T."/>
            <person name="Thoulutsang Y."/>
            <person name="Thoulutsang D."/>
            <person name="Topham K."/>
            <person name="Topping I."/>
            <person name="Tsamla T."/>
            <person name="Vassiliev H."/>
            <person name="Vo A."/>
            <person name="Wangchuk T."/>
            <person name="Wangdi T."/>
            <person name="Weiand M."/>
            <person name="Wilkinson J."/>
            <person name="Wilson A."/>
            <person name="Yadav S."/>
            <person name="Young G."/>
            <person name="Yu Q."/>
            <person name="Zembek L."/>
            <person name="Zhong D."/>
            <person name="Zimmer A."/>
            <person name="Zwirko Z."/>
            <person name="Jaffe D.B."/>
            <person name="Alvarez P."/>
            <person name="Brockman W."/>
            <person name="Butler J."/>
            <person name="Chin C."/>
            <person name="Gnerre S."/>
            <person name="Grabherr M."/>
            <person name="Kleber M."/>
            <person name="Mauceli E."/>
            <person name="MacCallum I."/>
        </authorList>
    </citation>
    <scope>NUCLEOTIDE SEQUENCE [LARGE SCALE GENOMIC DNA]</scope>
    <source>
        <strain evidence="2">Tucson 15081-1352.22</strain>
    </source>
</reference>
<organism evidence="1 2">
    <name type="scientific">Drosophila mojavensis</name>
    <name type="common">Fruit fly</name>
    <dbReference type="NCBI Taxonomy" id="7230"/>
    <lineage>
        <taxon>Eukaryota</taxon>
        <taxon>Metazoa</taxon>
        <taxon>Ecdysozoa</taxon>
        <taxon>Arthropoda</taxon>
        <taxon>Hexapoda</taxon>
        <taxon>Insecta</taxon>
        <taxon>Pterygota</taxon>
        <taxon>Neoptera</taxon>
        <taxon>Endopterygota</taxon>
        <taxon>Diptera</taxon>
        <taxon>Brachycera</taxon>
        <taxon>Muscomorpha</taxon>
        <taxon>Ephydroidea</taxon>
        <taxon>Drosophilidae</taxon>
        <taxon>Drosophila</taxon>
    </lineage>
</organism>
<proteinExistence type="predicted"/>
<sequence>MALMLVPMECMMRNWLDAWRSLNKDCVQVTKTASRLKKLICLAVQQIYCYELILLERKILNNKFIKCISDAGEMSNKRLTGSCKLRSEHQAILGQLVGLKLQLSERNNTLVKFKLELHFLRQRLRQQTFKTNRMTARLKHNKLLAEKLLERNSKLNSRSLELLELYRMRALMFVFKLIGMAQELIVTKTKSKAYEDASEHLKCKNRQLQLRQRILIKKFTKRTSQDKSHTDTVNGARNIFDTGLHYLDFLWNCVSSLAQCPKVQGPGRRCEWALV</sequence>
<keyword evidence="2" id="KW-1185">Reference proteome</keyword>
<dbReference type="Proteomes" id="UP000009192">
    <property type="component" value="Unassembled WGS sequence"/>
</dbReference>
<dbReference type="EMBL" id="CH933811">
    <property type="protein sequence ID" value="EDW06571.2"/>
    <property type="molecule type" value="Genomic_DNA"/>
</dbReference>
<dbReference type="HOGENOM" id="CLU_1422894_0_0_1"/>
<evidence type="ECO:0000313" key="2">
    <source>
        <dbReference type="Proteomes" id="UP000009192"/>
    </source>
</evidence>
<gene>
    <name evidence="1" type="primary">Dmoj\GI21804</name>
    <name evidence="1" type="ORF">Dmoj_GI21804</name>
</gene>
<accession>B4L5W2</accession>
<dbReference type="InParanoid" id="B4L5W2"/>
<dbReference type="KEGG" id="dmo:Dmoj_GI21804"/>